<organism evidence="2 3">
    <name type="scientific">Colletotrichum cuscutae</name>
    <dbReference type="NCBI Taxonomy" id="1209917"/>
    <lineage>
        <taxon>Eukaryota</taxon>
        <taxon>Fungi</taxon>
        <taxon>Dikarya</taxon>
        <taxon>Ascomycota</taxon>
        <taxon>Pezizomycotina</taxon>
        <taxon>Sordariomycetes</taxon>
        <taxon>Hypocreomycetidae</taxon>
        <taxon>Glomerellales</taxon>
        <taxon>Glomerellaceae</taxon>
        <taxon>Colletotrichum</taxon>
        <taxon>Colletotrichum acutatum species complex</taxon>
    </lineage>
</organism>
<dbReference type="AlphaFoldDB" id="A0AAI9Y2H9"/>
<evidence type="ECO:0000256" key="1">
    <source>
        <dbReference type="SAM" id="Phobius"/>
    </source>
</evidence>
<evidence type="ECO:0000313" key="3">
    <source>
        <dbReference type="Proteomes" id="UP001239213"/>
    </source>
</evidence>
<comment type="caution">
    <text evidence="2">The sequence shown here is derived from an EMBL/GenBank/DDBJ whole genome shotgun (WGS) entry which is preliminary data.</text>
</comment>
<keyword evidence="3" id="KW-1185">Reference proteome</keyword>
<sequence>MVHLPLFFSLTDTALLIQPPRKKYAFILVLSMIKICIRNTNLNLSVAILALIAAIRVVRGAGWKGFRYASRNKLYENVSTGNCDGNEPGGTCSVHSSQASIHALIVTNTFVIHTPFLLFYTSCILTAFINSVSQSILVVVWGYLLVNPIRCRQFSLQRFLSLSSFRRLLTETSTPYELSVARLMTRVSYIESGVSASILGVTSFSTHDLTRSLPDSRSRKTIRLAVEVLLAKKHLKLEGDDVGFMLGTEENWAPDRYRIDCILDIVREAKKIALLIDGNNSGAQPTFRDCMKNSGSRLVVFFARDPPKS</sequence>
<reference evidence="2" key="1">
    <citation type="submission" date="2016-11" db="EMBL/GenBank/DDBJ databases">
        <title>The genome sequence of Colletotrichum cuscutae.</title>
        <authorList>
            <person name="Baroncelli R."/>
        </authorList>
    </citation>
    <scope>NUCLEOTIDE SEQUENCE</scope>
    <source>
        <strain evidence="2">IMI 304802</strain>
    </source>
</reference>
<evidence type="ECO:0000313" key="2">
    <source>
        <dbReference type="EMBL" id="KAK1478581.1"/>
    </source>
</evidence>
<accession>A0AAI9Y2H9</accession>
<keyword evidence="1" id="KW-1133">Transmembrane helix</keyword>
<feature type="transmembrane region" description="Helical" evidence="1">
    <location>
        <begin position="117"/>
        <end position="144"/>
    </location>
</feature>
<gene>
    <name evidence="2" type="ORF">CCUS01_04927</name>
</gene>
<name>A0AAI9Y2H9_9PEZI</name>
<proteinExistence type="predicted"/>
<dbReference type="Proteomes" id="UP001239213">
    <property type="component" value="Unassembled WGS sequence"/>
</dbReference>
<protein>
    <submittedName>
        <fullName evidence="2">Uncharacterized protein</fullName>
    </submittedName>
</protein>
<feature type="transmembrane region" description="Helical" evidence="1">
    <location>
        <begin position="40"/>
        <end position="58"/>
    </location>
</feature>
<keyword evidence="1" id="KW-0472">Membrane</keyword>
<dbReference type="EMBL" id="MPDP01000124">
    <property type="protein sequence ID" value="KAK1478581.1"/>
    <property type="molecule type" value="Genomic_DNA"/>
</dbReference>
<keyword evidence="1" id="KW-0812">Transmembrane</keyword>